<evidence type="ECO:0000256" key="7">
    <source>
        <dbReference type="ARBA" id="ARBA00047473"/>
    </source>
</evidence>
<feature type="domain" description="UDP-glucose/GDP-mannose dehydrogenase C-terminal" evidence="12">
    <location>
        <begin position="321"/>
        <end position="426"/>
    </location>
</feature>
<evidence type="ECO:0000256" key="5">
    <source>
        <dbReference type="ARBA" id="ARBA00023002"/>
    </source>
</evidence>
<dbReference type="PIRSF" id="PIRSF000124">
    <property type="entry name" value="UDPglc_GDPman_dh"/>
    <property type="match status" value="1"/>
</dbReference>
<dbReference type="SUPFAM" id="SSF52413">
    <property type="entry name" value="UDP-glucose/GDP-mannose dehydrogenase C-terminal domain"/>
    <property type="match status" value="1"/>
</dbReference>
<feature type="binding site" evidence="10">
    <location>
        <position position="264"/>
    </location>
    <ligand>
        <name>substrate</name>
    </ligand>
</feature>
<organism evidence="13 14">
    <name type="scientific">Variovorax guangxiensis</name>
    <dbReference type="NCBI Taxonomy" id="1775474"/>
    <lineage>
        <taxon>Bacteria</taxon>
        <taxon>Pseudomonadati</taxon>
        <taxon>Pseudomonadota</taxon>
        <taxon>Betaproteobacteria</taxon>
        <taxon>Burkholderiales</taxon>
        <taxon>Comamonadaceae</taxon>
        <taxon>Variovorax</taxon>
    </lineage>
</organism>
<feature type="binding site" evidence="11">
    <location>
        <position position="35"/>
    </location>
    <ligand>
        <name>NAD(+)</name>
        <dbReference type="ChEBI" id="CHEBI:57540"/>
    </ligand>
</feature>
<dbReference type="AlphaFoldDB" id="A0A3S0ZEM3"/>
<evidence type="ECO:0000256" key="2">
    <source>
        <dbReference type="ARBA" id="ARBA00006601"/>
    </source>
</evidence>
<dbReference type="GO" id="GO:0003979">
    <property type="term" value="F:UDP-glucose 6-dehydrogenase activity"/>
    <property type="evidence" value="ECO:0007669"/>
    <property type="project" value="UniProtKB-EC"/>
</dbReference>
<dbReference type="GO" id="GO:0051287">
    <property type="term" value="F:NAD binding"/>
    <property type="evidence" value="ECO:0007669"/>
    <property type="project" value="InterPro"/>
</dbReference>
<comment type="caution">
    <text evidence="13">The sequence shown here is derived from an EMBL/GenBank/DDBJ whole genome shotgun (WGS) entry which is preliminary data.</text>
</comment>
<dbReference type="InterPro" id="IPR036291">
    <property type="entry name" value="NAD(P)-bd_dom_sf"/>
</dbReference>
<dbReference type="SMART" id="SM00984">
    <property type="entry name" value="UDPG_MGDP_dh_C"/>
    <property type="match status" value="1"/>
</dbReference>
<dbReference type="Proteomes" id="UP000281118">
    <property type="component" value="Unassembled WGS sequence"/>
</dbReference>
<feature type="binding site" evidence="11">
    <location>
        <position position="86"/>
    </location>
    <ligand>
        <name>NAD(+)</name>
        <dbReference type="ChEBI" id="CHEBI:57540"/>
    </ligand>
</feature>
<feature type="binding site" evidence="10">
    <location>
        <begin position="155"/>
        <end position="158"/>
    </location>
    <ligand>
        <name>substrate</name>
    </ligand>
</feature>
<dbReference type="Gene3D" id="3.40.50.720">
    <property type="entry name" value="NAD(P)-binding Rossmann-like Domain"/>
    <property type="match status" value="2"/>
</dbReference>
<dbReference type="InterPro" id="IPR028357">
    <property type="entry name" value="UDPglc_DH_bac"/>
</dbReference>
<feature type="binding site" evidence="10">
    <location>
        <begin position="256"/>
        <end position="260"/>
    </location>
    <ligand>
        <name>substrate</name>
    </ligand>
</feature>
<dbReference type="Pfam" id="PF03720">
    <property type="entry name" value="UDPG_MGDP_dh_C"/>
    <property type="match status" value="1"/>
</dbReference>
<dbReference type="EC" id="1.1.1.22" evidence="3 8"/>
<name>A0A3S0ZEM3_9BURK</name>
<feature type="binding site" evidence="11">
    <location>
        <position position="30"/>
    </location>
    <ligand>
        <name>NAD(+)</name>
        <dbReference type="ChEBI" id="CHEBI:57540"/>
    </ligand>
</feature>
<evidence type="ECO:0000256" key="1">
    <source>
        <dbReference type="ARBA" id="ARBA00004701"/>
    </source>
</evidence>
<feature type="binding site" evidence="11">
    <location>
        <position position="270"/>
    </location>
    <ligand>
        <name>NAD(+)</name>
        <dbReference type="ChEBI" id="CHEBI:57540"/>
    </ligand>
</feature>
<dbReference type="NCBIfam" id="TIGR03026">
    <property type="entry name" value="NDP-sugDHase"/>
    <property type="match status" value="1"/>
</dbReference>
<protein>
    <recommendedName>
        <fullName evidence="4 8">UDP-glucose 6-dehydrogenase</fullName>
        <ecNumber evidence="3 8">1.1.1.22</ecNumber>
    </recommendedName>
</protein>
<comment type="pathway">
    <text evidence="1">Nucleotide-sugar biosynthesis; UDP-alpha-D-glucuronate biosynthesis; UDP-alpha-D-glucuronate from UDP-alpha-D-glucose: step 1/1.</text>
</comment>
<feature type="binding site" evidence="11">
    <location>
        <position position="158"/>
    </location>
    <ligand>
        <name>NAD(+)</name>
        <dbReference type="ChEBI" id="CHEBI:57540"/>
    </ligand>
</feature>
<evidence type="ECO:0000256" key="10">
    <source>
        <dbReference type="PIRSR" id="PIRSR500134-2"/>
    </source>
</evidence>
<evidence type="ECO:0000313" key="14">
    <source>
        <dbReference type="Proteomes" id="UP000281118"/>
    </source>
</evidence>
<gene>
    <name evidence="13" type="ORF">EJP67_30485</name>
</gene>
<dbReference type="UniPathway" id="UPA00038">
    <property type="reaction ID" value="UER00491"/>
</dbReference>
<feature type="binding site" evidence="10">
    <location>
        <position position="211"/>
    </location>
    <ligand>
        <name>substrate</name>
    </ligand>
</feature>
<reference evidence="13 14" key="1">
    <citation type="submission" date="2018-12" db="EMBL/GenBank/DDBJ databases">
        <title>The genome sequences of Variovorax guangxiensis DSM 27352.</title>
        <authorList>
            <person name="Gao J."/>
            <person name="Sun J."/>
        </authorList>
    </citation>
    <scope>NUCLEOTIDE SEQUENCE [LARGE SCALE GENOMIC DNA]</scope>
    <source>
        <strain evidence="13 14">DSM 27352</strain>
    </source>
</reference>
<dbReference type="PANTHER" id="PTHR43750:SF3">
    <property type="entry name" value="UDP-GLUCOSE 6-DEHYDROGENASE TUAD"/>
    <property type="match status" value="1"/>
</dbReference>
<sequence length="448" mass="47903">MKVTIFGAGYVGLSFAACLAEAGHEVLCADADPARIEGLQGGRMPLHEPGLEALVASGVAAGTLRFTADERAACEHGDLLFIVVNTPADAQGRVDLRHVIAVAAAIGRHRDRDALVVCKSTAPVGTAAQVEAVLGGELAQRGARHRIAVAVNPEFLREGSAVRDCRQPDRVVIGSEDPWAIGLLTRLYAPFIQDPQRQLLVMDRRSAELAKYAANAMLATRISFMNEMARVAEQAGADIEAVRRGIGADRRIGPDFLQAGVGYGGSCLAKDVRALTHAAERAGHALRILSAVAATNHEQKGRLFELMSRHFGGTLAGRTIAVWGLAFKADTDDMRDAPSLVLLERLWAAGARVRAYDPAAMPNARGIVGERDDIHWCTTAQEALQGADALAVVTEWEEFRRPDFAQLAGELNAPPTIFDGRNLYDAAQAESAGIAYYGIGRGRSSMLR</sequence>
<evidence type="ECO:0000259" key="12">
    <source>
        <dbReference type="SMART" id="SM00984"/>
    </source>
</evidence>
<accession>A0A3S0ZEM3</accession>
<dbReference type="Pfam" id="PF00984">
    <property type="entry name" value="UDPG_MGDP_dh"/>
    <property type="match status" value="1"/>
</dbReference>
<dbReference type="OrthoDB" id="9803238at2"/>
<keyword evidence="6 8" id="KW-0520">NAD</keyword>
<evidence type="ECO:0000256" key="8">
    <source>
        <dbReference type="PIRNR" id="PIRNR000124"/>
    </source>
</evidence>
<dbReference type="EMBL" id="RXFT01000020">
    <property type="protein sequence ID" value="RUR71382.1"/>
    <property type="molecule type" value="Genomic_DNA"/>
</dbReference>
<feature type="binding site" evidence="10">
    <location>
        <position position="328"/>
    </location>
    <ligand>
        <name>substrate</name>
    </ligand>
</feature>
<evidence type="ECO:0000256" key="3">
    <source>
        <dbReference type="ARBA" id="ARBA00012954"/>
    </source>
</evidence>
<dbReference type="InterPro" id="IPR017476">
    <property type="entry name" value="UDP-Glc/GDP-Man"/>
</dbReference>
<dbReference type="GO" id="GO:0006065">
    <property type="term" value="P:UDP-glucuronate biosynthetic process"/>
    <property type="evidence" value="ECO:0007669"/>
    <property type="project" value="UniProtKB-UniPathway"/>
</dbReference>
<dbReference type="GO" id="GO:0000271">
    <property type="term" value="P:polysaccharide biosynthetic process"/>
    <property type="evidence" value="ECO:0007669"/>
    <property type="project" value="InterPro"/>
</dbReference>
<dbReference type="InterPro" id="IPR014026">
    <property type="entry name" value="UDP-Glc/GDP-Man_DH_dimer"/>
</dbReference>
<evidence type="ECO:0000256" key="6">
    <source>
        <dbReference type="ARBA" id="ARBA00023027"/>
    </source>
</evidence>
<feature type="binding site" evidence="11">
    <location>
        <position position="335"/>
    </location>
    <ligand>
        <name>NAD(+)</name>
        <dbReference type="ChEBI" id="CHEBI:57540"/>
    </ligand>
</feature>
<proteinExistence type="inferred from homology"/>
<dbReference type="InterPro" id="IPR008927">
    <property type="entry name" value="6-PGluconate_DH-like_C_sf"/>
</dbReference>
<evidence type="ECO:0000313" key="13">
    <source>
        <dbReference type="EMBL" id="RUR71382.1"/>
    </source>
</evidence>
<evidence type="ECO:0000256" key="11">
    <source>
        <dbReference type="PIRSR" id="PIRSR500134-3"/>
    </source>
</evidence>
<dbReference type="PROSITE" id="PS51257">
    <property type="entry name" value="PROKAR_LIPOPROTEIN"/>
    <property type="match status" value="1"/>
</dbReference>
<dbReference type="Pfam" id="PF03721">
    <property type="entry name" value="UDPG_MGDP_dh_N"/>
    <property type="match status" value="1"/>
</dbReference>
<dbReference type="InterPro" id="IPR036220">
    <property type="entry name" value="UDP-Glc/GDP-Man_DH_C_sf"/>
</dbReference>
<dbReference type="PANTHER" id="PTHR43750">
    <property type="entry name" value="UDP-GLUCOSE 6-DEHYDROGENASE TUAD"/>
    <property type="match status" value="1"/>
</dbReference>
<dbReference type="Gene3D" id="1.20.5.100">
    <property type="entry name" value="Cytochrome c1, transmembrane anchor, C-terminal"/>
    <property type="match status" value="1"/>
</dbReference>
<evidence type="ECO:0000256" key="9">
    <source>
        <dbReference type="PIRSR" id="PIRSR500134-1"/>
    </source>
</evidence>
<dbReference type="InterPro" id="IPR001732">
    <property type="entry name" value="UDP-Glc/GDP-Man_DH_N"/>
</dbReference>
<dbReference type="InterPro" id="IPR014027">
    <property type="entry name" value="UDP-Glc/GDP-Man_DH_C"/>
</dbReference>
<evidence type="ECO:0000256" key="4">
    <source>
        <dbReference type="ARBA" id="ARBA00015132"/>
    </source>
</evidence>
<comment type="similarity">
    <text evidence="2 8">Belongs to the UDP-glucose/GDP-mannose dehydrogenase family.</text>
</comment>
<dbReference type="RefSeq" id="WP_126025454.1">
    <property type="nucleotide sequence ID" value="NZ_RXFT01000020.1"/>
</dbReference>
<dbReference type="SUPFAM" id="SSF51735">
    <property type="entry name" value="NAD(P)-binding Rossmann-fold domains"/>
    <property type="match status" value="1"/>
</dbReference>
<feature type="binding site" evidence="11">
    <location>
        <position position="121"/>
    </location>
    <ligand>
        <name>NAD(+)</name>
        <dbReference type="ChEBI" id="CHEBI:57540"/>
    </ligand>
</feature>
<dbReference type="SUPFAM" id="SSF48179">
    <property type="entry name" value="6-phosphogluconate dehydrogenase C-terminal domain-like"/>
    <property type="match status" value="1"/>
</dbReference>
<keyword evidence="5 8" id="KW-0560">Oxidoreductase</keyword>
<comment type="catalytic activity">
    <reaction evidence="7 8">
        <text>UDP-alpha-D-glucose + 2 NAD(+) + H2O = UDP-alpha-D-glucuronate + 2 NADH + 3 H(+)</text>
        <dbReference type="Rhea" id="RHEA:23596"/>
        <dbReference type="ChEBI" id="CHEBI:15377"/>
        <dbReference type="ChEBI" id="CHEBI:15378"/>
        <dbReference type="ChEBI" id="CHEBI:57540"/>
        <dbReference type="ChEBI" id="CHEBI:57945"/>
        <dbReference type="ChEBI" id="CHEBI:58052"/>
        <dbReference type="ChEBI" id="CHEBI:58885"/>
        <dbReference type="EC" id="1.1.1.22"/>
    </reaction>
</comment>
<dbReference type="PIRSF" id="PIRSF500134">
    <property type="entry name" value="UDPglc_DH_bac"/>
    <property type="match status" value="1"/>
</dbReference>
<feature type="active site" description="Nucleophile" evidence="9">
    <location>
        <position position="267"/>
    </location>
</feature>